<protein>
    <submittedName>
        <fullName evidence="3">DNA-binding transcriptional regulator, MerR family</fullName>
    </submittedName>
</protein>
<dbReference type="SUPFAM" id="SSF46955">
    <property type="entry name" value="Putative DNA-binding domain"/>
    <property type="match status" value="1"/>
</dbReference>
<dbReference type="EMBL" id="FMCR01000003">
    <property type="protein sequence ID" value="SCF04076.1"/>
    <property type="molecule type" value="Genomic_DNA"/>
</dbReference>
<dbReference type="Proteomes" id="UP000198864">
    <property type="component" value="Unassembled WGS sequence"/>
</dbReference>
<name>A0A1C4X6I4_9ACTN</name>
<dbReference type="SMART" id="SM00422">
    <property type="entry name" value="HTH_MERR"/>
    <property type="match status" value="1"/>
</dbReference>
<dbReference type="AlphaFoldDB" id="A0A1C4X6I4"/>
<dbReference type="GO" id="GO:0003677">
    <property type="term" value="F:DNA binding"/>
    <property type="evidence" value="ECO:0007669"/>
    <property type="project" value="UniProtKB-KW"/>
</dbReference>
<dbReference type="InterPro" id="IPR047057">
    <property type="entry name" value="MerR_fam"/>
</dbReference>
<keyword evidence="1 3" id="KW-0238">DNA-binding</keyword>
<dbReference type="GO" id="GO:0003700">
    <property type="term" value="F:DNA-binding transcription factor activity"/>
    <property type="evidence" value="ECO:0007669"/>
    <property type="project" value="InterPro"/>
</dbReference>
<dbReference type="Pfam" id="PF13411">
    <property type="entry name" value="MerR_1"/>
    <property type="match status" value="1"/>
</dbReference>
<reference evidence="3 4" key="1">
    <citation type="submission" date="2016-06" db="EMBL/GenBank/DDBJ databases">
        <authorList>
            <person name="Kjaerup R.B."/>
            <person name="Dalgaard T.S."/>
            <person name="Juul-Madsen H.R."/>
        </authorList>
    </citation>
    <scope>NUCLEOTIDE SEQUENCE [LARGE SCALE GENOMIC DNA]</scope>
    <source>
        <strain evidence="3 4">DSM 44871</strain>
    </source>
</reference>
<accession>A0A1C4X6I4</accession>
<dbReference type="PANTHER" id="PTHR30204:SF93">
    <property type="entry name" value="HTH MERR-TYPE DOMAIN-CONTAINING PROTEIN"/>
    <property type="match status" value="1"/>
</dbReference>
<organism evidence="3 4">
    <name type="scientific">Micromonospora saelicesensis</name>
    <dbReference type="NCBI Taxonomy" id="285676"/>
    <lineage>
        <taxon>Bacteria</taxon>
        <taxon>Bacillati</taxon>
        <taxon>Actinomycetota</taxon>
        <taxon>Actinomycetes</taxon>
        <taxon>Micromonosporales</taxon>
        <taxon>Micromonosporaceae</taxon>
        <taxon>Micromonospora</taxon>
    </lineage>
</organism>
<dbReference type="Gene3D" id="1.10.1660.10">
    <property type="match status" value="1"/>
</dbReference>
<dbReference type="STRING" id="285676.GA0070561_3151"/>
<evidence type="ECO:0000313" key="3">
    <source>
        <dbReference type="EMBL" id="SCF04076.1"/>
    </source>
</evidence>
<proteinExistence type="predicted"/>
<sequence>MSGQTFHTIGDLARRTGLSVKTIRYYADSGVVPPTDRSPAGYRRYGPAAVARLELVRTLRDLGLDLATIRRVVEHEVPLPEVAAAHAQALAVQIRVLRLRQAVLIVAARRGSGPAEVDELHRLAQLTTRERGQLVTDFLDSVFAGLSDQPAYPGVIVSMTPELPDDPSTEQVEAWLELAELCRDPDFRARMRRLTRQHAADHVVPGLPRPDAVAVVRDAVAPALAAGLDPASPDADPLVAAVTNRYGSLHAHSDEADLRRRLLDRLVLANDPRRDRYLDLLAVVNGWSTGDATAPAVDWFIRALRHRMPEPAR</sequence>
<dbReference type="PRINTS" id="PR00040">
    <property type="entry name" value="HTHMERR"/>
</dbReference>
<evidence type="ECO:0000313" key="4">
    <source>
        <dbReference type="Proteomes" id="UP000198864"/>
    </source>
</evidence>
<dbReference type="RefSeq" id="WP_091400556.1">
    <property type="nucleotide sequence ID" value="NZ_FMCR01000003.1"/>
</dbReference>
<gene>
    <name evidence="3" type="ORF">GA0070561_3151</name>
</gene>
<evidence type="ECO:0000259" key="2">
    <source>
        <dbReference type="PROSITE" id="PS50937"/>
    </source>
</evidence>
<evidence type="ECO:0000256" key="1">
    <source>
        <dbReference type="ARBA" id="ARBA00023125"/>
    </source>
</evidence>
<feature type="domain" description="HTH merR-type" evidence="2">
    <location>
        <begin position="6"/>
        <end position="75"/>
    </location>
</feature>
<dbReference type="PANTHER" id="PTHR30204">
    <property type="entry name" value="REDOX-CYCLING DRUG-SENSING TRANSCRIPTIONAL ACTIVATOR SOXR"/>
    <property type="match status" value="1"/>
</dbReference>
<dbReference type="InterPro" id="IPR000551">
    <property type="entry name" value="MerR-type_HTH_dom"/>
</dbReference>
<dbReference type="PROSITE" id="PS50937">
    <property type="entry name" value="HTH_MERR_2"/>
    <property type="match status" value="1"/>
</dbReference>
<dbReference type="InterPro" id="IPR009061">
    <property type="entry name" value="DNA-bd_dom_put_sf"/>
</dbReference>